<keyword evidence="13" id="KW-1185">Reference proteome</keyword>
<evidence type="ECO:0000256" key="6">
    <source>
        <dbReference type="ARBA" id="ARBA00022692"/>
    </source>
</evidence>
<comment type="subcellular location">
    <subcellularLocation>
        <location evidence="11">Cell inner membrane</location>
        <topology evidence="11">Multi-pass membrane protein</topology>
    </subcellularLocation>
    <subcellularLocation>
        <location evidence="1">Membrane</location>
        <topology evidence="1">Multi-pass membrane protein</topology>
    </subcellularLocation>
</comment>
<feature type="transmembrane region" description="Helical" evidence="11">
    <location>
        <begin position="145"/>
        <end position="164"/>
    </location>
</feature>
<evidence type="ECO:0000256" key="8">
    <source>
        <dbReference type="ARBA" id="ARBA00023032"/>
    </source>
</evidence>
<dbReference type="NCBIfam" id="NF003433">
    <property type="entry name" value="PRK04949.1"/>
    <property type="match status" value="1"/>
</dbReference>
<keyword evidence="8 11" id="KW-0764">Sulfate transport</keyword>
<comment type="function">
    <text evidence="11">High affinity, high specificity proton-dependent sulfate transporter, which mediates sulfate uptake. Provides the sulfur source for the cysteine synthesis pathway.</text>
</comment>
<dbReference type="GO" id="GO:0000103">
    <property type="term" value="P:sulfate assimilation"/>
    <property type="evidence" value="ECO:0007669"/>
    <property type="project" value="InterPro"/>
</dbReference>
<reference evidence="12 13" key="1">
    <citation type="submission" date="2018-09" db="EMBL/GenBank/DDBJ databases">
        <authorList>
            <person name="Wang Z."/>
        </authorList>
    </citation>
    <scope>NUCLEOTIDE SEQUENCE [LARGE SCALE GENOMIC DNA]</scope>
    <source>
        <strain evidence="12 13">ALS 81</strain>
    </source>
</reference>
<feature type="transmembrane region" description="Helical" evidence="11">
    <location>
        <begin position="32"/>
        <end position="53"/>
    </location>
</feature>
<dbReference type="GO" id="GO:0005886">
    <property type="term" value="C:plasma membrane"/>
    <property type="evidence" value="ECO:0007669"/>
    <property type="project" value="UniProtKB-SubCell"/>
</dbReference>
<evidence type="ECO:0000313" key="12">
    <source>
        <dbReference type="EMBL" id="RKF18069.1"/>
    </source>
</evidence>
<dbReference type="InterPro" id="IPR050480">
    <property type="entry name" value="CysZ-like"/>
</dbReference>
<keyword evidence="3 11" id="KW-1003">Cell membrane</keyword>
<keyword evidence="7 11" id="KW-1133">Transmembrane helix</keyword>
<dbReference type="Proteomes" id="UP000286482">
    <property type="component" value="Unassembled WGS sequence"/>
</dbReference>
<keyword evidence="5 11" id="KW-0028">Amino-acid biosynthesis</keyword>
<dbReference type="AlphaFoldDB" id="A0A420EBK0"/>
<feature type="transmembrane region" description="Helical" evidence="11">
    <location>
        <begin position="211"/>
        <end position="244"/>
    </location>
</feature>
<evidence type="ECO:0000256" key="7">
    <source>
        <dbReference type="ARBA" id="ARBA00022989"/>
    </source>
</evidence>
<dbReference type="GO" id="GO:0009675">
    <property type="term" value="F:high-affinity sulfate:proton symporter activity"/>
    <property type="evidence" value="ECO:0007669"/>
    <property type="project" value="TreeGrafter"/>
</dbReference>
<evidence type="ECO:0000256" key="4">
    <source>
        <dbReference type="ARBA" id="ARBA00022519"/>
    </source>
</evidence>
<gene>
    <name evidence="11 12" type="primary">cysZ</name>
    <name evidence="12" type="ORF">DBZ36_12585</name>
</gene>
<keyword evidence="6 11" id="KW-0812">Transmembrane</keyword>
<evidence type="ECO:0000256" key="3">
    <source>
        <dbReference type="ARBA" id="ARBA00022475"/>
    </source>
</evidence>
<accession>A0A420EBK0</accession>
<proteinExistence type="inferred from homology"/>
<dbReference type="Pfam" id="PF07264">
    <property type="entry name" value="EI24"/>
    <property type="match status" value="1"/>
</dbReference>
<evidence type="ECO:0000256" key="2">
    <source>
        <dbReference type="ARBA" id="ARBA00022448"/>
    </source>
</evidence>
<dbReference type="OrthoDB" id="5292355at2"/>
<name>A0A420EBK0_9ALTE</name>
<comment type="caution">
    <text evidence="12">The sequence shown here is derived from an EMBL/GenBank/DDBJ whole genome shotgun (WGS) entry which is preliminary data.</text>
</comment>
<sequence>MNAHQDASQQRHQGFAYLLQGLQLISQPGLRLFVVVPLVINVLLFGLSFFWLYQQLGGWIDQALGMLPTWLQWLNMILWPLAIISVLLVYGFSFSMLANIIAAPFNGLLAEKTEQFLVSGDADSTGIWDMLKDVPRILMRELQKIGYWLPRAIGIFLVFLIPGVGQVVAAPLWFIFGAWMMTIQYGDYPFDNHRVPFKTMRQQLAQHRLQNLSFGALVSICASLPIINLIIMPVSVCGATAMWVDHYRHQNH</sequence>
<dbReference type="HAMAP" id="MF_00468">
    <property type="entry name" value="CysZ"/>
    <property type="match status" value="1"/>
</dbReference>
<feature type="transmembrane region" description="Helical" evidence="11">
    <location>
        <begin position="73"/>
        <end position="92"/>
    </location>
</feature>
<keyword evidence="4 11" id="KW-0997">Cell inner membrane</keyword>
<dbReference type="GO" id="GO:0019344">
    <property type="term" value="P:cysteine biosynthetic process"/>
    <property type="evidence" value="ECO:0007669"/>
    <property type="project" value="UniProtKB-UniRule"/>
</dbReference>
<organism evidence="12 13">
    <name type="scientific">Alginatibacterium sediminis</name>
    <dbReference type="NCBI Taxonomy" id="2164068"/>
    <lineage>
        <taxon>Bacteria</taxon>
        <taxon>Pseudomonadati</taxon>
        <taxon>Pseudomonadota</taxon>
        <taxon>Gammaproteobacteria</taxon>
        <taxon>Alteromonadales</taxon>
        <taxon>Alteromonadaceae</taxon>
        <taxon>Alginatibacterium</taxon>
    </lineage>
</organism>
<dbReference type="PANTHER" id="PTHR37468">
    <property type="entry name" value="SULFATE TRANSPORTER CYSZ"/>
    <property type="match status" value="1"/>
</dbReference>
<dbReference type="RefSeq" id="WP_120355295.1">
    <property type="nucleotide sequence ID" value="NZ_RAQO01000006.1"/>
</dbReference>
<keyword evidence="9 11" id="KW-0472">Membrane</keyword>
<protein>
    <recommendedName>
        <fullName evidence="11">Sulfate transporter CysZ</fullName>
    </recommendedName>
</protein>
<evidence type="ECO:0000256" key="9">
    <source>
        <dbReference type="ARBA" id="ARBA00023136"/>
    </source>
</evidence>
<evidence type="ECO:0000256" key="10">
    <source>
        <dbReference type="ARBA" id="ARBA00023192"/>
    </source>
</evidence>
<keyword evidence="2 11" id="KW-0813">Transport</keyword>
<comment type="similarity">
    <text evidence="11">Belongs to the CysZ family.</text>
</comment>
<dbReference type="PANTHER" id="PTHR37468:SF1">
    <property type="entry name" value="SULFATE TRANSPORTER CYSZ"/>
    <property type="match status" value="1"/>
</dbReference>
<dbReference type="EMBL" id="RAQO01000006">
    <property type="protein sequence ID" value="RKF18069.1"/>
    <property type="molecule type" value="Genomic_DNA"/>
</dbReference>
<evidence type="ECO:0000256" key="11">
    <source>
        <dbReference type="HAMAP-Rule" id="MF_00468"/>
    </source>
</evidence>
<dbReference type="InterPro" id="IPR022985">
    <property type="entry name" value="Sulfate_CysZ"/>
</dbReference>
<keyword evidence="10 11" id="KW-0198">Cysteine biosynthesis</keyword>
<dbReference type="InterPro" id="IPR059112">
    <property type="entry name" value="CysZ/EI24"/>
</dbReference>
<evidence type="ECO:0000256" key="1">
    <source>
        <dbReference type="ARBA" id="ARBA00004141"/>
    </source>
</evidence>
<evidence type="ECO:0000313" key="13">
    <source>
        <dbReference type="Proteomes" id="UP000286482"/>
    </source>
</evidence>
<evidence type="ECO:0000256" key="5">
    <source>
        <dbReference type="ARBA" id="ARBA00022605"/>
    </source>
</evidence>